<dbReference type="GO" id="GO:0005829">
    <property type="term" value="C:cytosol"/>
    <property type="evidence" value="ECO:0007669"/>
    <property type="project" value="TreeGrafter"/>
</dbReference>
<keyword evidence="4" id="KW-0658">Purine biosynthesis</keyword>
<dbReference type="EMBL" id="JOKH01000001">
    <property type="protein sequence ID" value="KEQ18574.1"/>
    <property type="molecule type" value="Genomic_DNA"/>
</dbReference>
<dbReference type="Pfam" id="PF00117">
    <property type="entry name" value="GATase"/>
    <property type="match status" value="1"/>
</dbReference>
<dbReference type="PANTHER" id="PTHR11922:SF2">
    <property type="entry name" value="GMP SYNTHASE [GLUTAMINE-HYDROLYZING]"/>
    <property type="match status" value="1"/>
</dbReference>
<keyword evidence="3" id="KW-0332">GMP biosynthesis</keyword>
<evidence type="ECO:0000256" key="2">
    <source>
        <dbReference type="ARBA" id="ARBA00022741"/>
    </source>
</evidence>
<evidence type="ECO:0000256" key="4">
    <source>
        <dbReference type="ARBA" id="ARBA00022755"/>
    </source>
</evidence>
<evidence type="ECO:0000259" key="6">
    <source>
        <dbReference type="Pfam" id="PF00117"/>
    </source>
</evidence>
<name>A0A081NJF1_9GAMM</name>
<dbReference type="eggNOG" id="COG0518">
    <property type="taxonomic scope" value="Bacteria"/>
</dbReference>
<protein>
    <recommendedName>
        <fullName evidence="6">Glutamine amidotransferase domain-containing protein</fullName>
    </recommendedName>
</protein>
<evidence type="ECO:0000313" key="7">
    <source>
        <dbReference type="EMBL" id="KEQ18574.1"/>
    </source>
</evidence>
<accession>A0A081NJF1</accession>
<keyword evidence="8" id="KW-1185">Reference proteome</keyword>
<reference evidence="7 8" key="1">
    <citation type="submission" date="2014-06" db="EMBL/GenBank/DDBJ databases">
        <title>Whole Genome Sequences of Three Symbiotic Endozoicomonas Bacteria.</title>
        <authorList>
            <person name="Neave M.J."/>
            <person name="Apprill A."/>
            <person name="Voolstra C.R."/>
        </authorList>
    </citation>
    <scope>NUCLEOTIDE SEQUENCE [LARGE SCALE GENOMIC DNA]</scope>
    <source>
        <strain evidence="7 8">DSM 25634</strain>
    </source>
</reference>
<comment type="caution">
    <text evidence="7">The sequence shown here is derived from an EMBL/GenBank/DDBJ whole genome shotgun (WGS) entry which is preliminary data.</text>
</comment>
<dbReference type="InterPro" id="IPR017926">
    <property type="entry name" value="GATASE"/>
</dbReference>
<keyword evidence="1" id="KW-0436">Ligase</keyword>
<dbReference type="AlphaFoldDB" id="A0A081NJF1"/>
<evidence type="ECO:0000256" key="5">
    <source>
        <dbReference type="ARBA" id="ARBA00022840"/>
    </source>
</evidence>
<dbReference type="SUPFAM" id="SSF52317">
    <property type="entry name" value="Class I glutamine amidotransferase-like"/>
    <property type="match status" value="1"/>
</dbReference>
<dbReference type="PROSITE" id="PS51273">
    <property type="entry name" value="GATASE_TYPE_1"/>
    <property type="match status" value="1"/>
</dbReference>
<dbReference type="Proteomes" id="UP000028073">
    <property type="component" value="Unassembled WGS sequence"/>
</dbReference>
<proteinExistence type="predicted"/>
<organism evidence="7 8">
    <name type="scientific">Endozoicomonas numazuensis</name>
    <dbReference type="NCBI Taxonomy" id="1137799"/>
    <lineage>
        <taxon>Bacteria</taxon>
        <taxon>Pseudomonadati</taxon>
        <taxon>Pseudomonadota</taxon>
        <taxon>Gammaproteobacteria</taxon>
        <taxon>Oceanospirillales</taxon>
        <taxon>Endozoicomonadaceae</taxon>
        <taxon>Endozoicomonas</taxon>
    </lineage>
</organism>
<keyword evidence="2" id="KW-0547">Nucleotide-binding</keyword>
<feature type="domain" description="Glutamine amidotransferase" evidence="6">
    <location>
        <begin position="11"/>
        <end position="189"/>
    </location>
</feature>
<dbReference type="InterPro" id="IPR029062">
    <property type="entry name" value="Class_I_gatase-like"/>
</dbReference>
<dbReference type="STRING" id="1137799.GZ78_00040"/>
<dbReference type="GO" id="GO:0003921">
    <property type="term" value="F:GMP synthase activity"/>
    <property type="evidence" value="ECO:0007669"/>
    <property type="project" value="TreeGrafter"/>
</dbReference>
<keyword evidence="5" id="KW-0067">ATP-binding</keyword>
<gene>
    <name evidence="7" type="ORF">GZ78_00040</name>
</gene>
<dbReference type="GO" id="GO:0005524">
    <property type="term" value="F:ATP binding"/>
    <property type="evidence" value="ECO:0007669"/>
    <property type="project" value="UniProtKB-KW"/>
</dbReference>
<sequence length="200" mass="22186">MDQNKIAPVIIIDCGSNKTPDIKSILSSLNTPSKIIPLKEANLFPFRSASAVIISGGPHLFTDSPAIKNELMQQFQFLQQPLPPTLGICLGHQAIALTYGGAVYRDQERRDQDSIIILESHKLFENLPVDPVFKEDHCEGIKAGDNTTVLARSEFYEVEVIMINDRPMLGVQFHPEVSGKNGKILISNFIHWALKHEGAD</sequence>
<dbReference type="PANTHER" id="PTHR11922">
    <property type="entry name" value="GMP SYNTHASE-RELATED"/>
    <property type="match status" value="1"/>
</dbReference>
<evidence type="ECO:0000256" key="1">
    <source>
        <dbReference type="ARBA" id="ARBA00022598"/>
    </source>
</evidence>
<dbReference type="PRINTS" id="PR00096">
    <property type="entry name" value="GATASE"/>
</dbReference>
<dbReference type="Gene3D" id="3.40.50.880">
    <property type="match status" value="1"/>
</dbReference>
<evidence type="ECO:0000256" key="3">
    <source>
        <dbReference type="ARBA" id="ARBA00022749"/>
    </source>
</evidence>
<evidence type="ECO:0000313" key="8">
    <source>
        <dbReference type="Proteomes" id="UP000028073"/>
    </source>
</evidence>